<dbReference type="AlphaFoldDB" id="A0A417XWQ3"/>
<dbReference type="OrthoDB" id="9760324at2"/>
<dbReference type="SUPFAM" id="SSF82549">
    <property type="entry name" value="DAK1/DegV-like"/>
    <property type="match status" value="1"/>
</dbReference>
<name>A0A417XWQ3_9ACTN</name>
<accession>A0A417XWQ3</accession>
<dbReference type="Gene3D" id="3.30.1180.10">
    <property type="match status" value="1"/>
</dbReference>
<dbReference type="GO" id="GO:0008289">
    <property type="term" value="F:lipid binding"/>
    <property type="evidence" value="ECO:0007669"/>
    <property type="project" value="UniProtKB-KW"/>
</dbReference>
<dbReference type="Gene3D" id="3.40.50.10170">
    <property type="match status" value="1"/>
</dbReference>
<dbReference type="NCBIfam" id="TIGR00762">
    <property type="entry name" value="DegV"/>
    <property type="match status" value="1"/>
</dbReference>
<evidence type="ECO:0000313" key="2">
    <source>
        <dbReference type="EMBL" id="RHW24577.1"/>
    </source>
</evidence>
<dbReference type="InterPro" id="IPR043168">
    <property type="entry name" value="DegV_C"/>
</dbReference>
<dbReference type="PANTHER" id="PTHR33434:SF2">
    <property type="entry name" value="FATTY ACID-BINDING PROTEIN TM_1468"/>
    <property type="match status" value="1"/>
</dbReference>
<organism evidence="2 3">
    <name type="scientific">Nocardioides immobilis</name>
    <dbReference type="NCBI Taxonomy" id="2049295"/>
    <lineage>
        <taxon>Bacteria</taxon>
        <taxon>Bacillati</taxon>
        <taxon>Actinomycetota</taxon>
        <taxon>Actinomycetes</taxon>
        <taxon>Propionibacteriales</taxon>
        <taxon>Nocardioidaceae</taxon>
        <taxon>Nocardioides</taxon>
    </lineage>
</organism>
<dbReference type="InterPro" id="IPR003797">
    <property type="entry name" value="DegV"/>
</dbReference>
<dbReference type="PANTHER" id="PTHR33434">
    <property type="entry name" value="DEGV DOMAIN-CONTAINING PROTEIN DR_1986-RELATED"/>
    <property type="match status" value="1"/>
</dbReference>
<dbReference type="Proteomes" id="UP000283644">
    <property type="component" value="Unassembled WGS sequence"/>
</dbReference>
<dbReference type="EMBL" id="QXGH01000031">
    <property type="protein sequence ID" value="RHW24577.1"/>
    <property type="molecule type" value="Genomic_DNA"/>
</dbReference>
<evidence type="ECO:0000313" key="3">
    <source>
        <dbReference type="Proteomes" id="UP000283644"/>
    </source>
</evidence>
<evidence type="ECO:0000256" key="1">
    <source>
        <dbReference type="ARBA" id="ARBA00023121"/>
    </source>
</evidence>
<keyword evidence="1" id="KW-0446">Lipid-binding</keyword>
<dbReference type="PROSITE" id="PS51482">
    <property type="entry name" value="DEGV"/>
    <property type="match status" value="1"/>
</dbReference>
<gene>
    <name evidence="2" type="ORF">D0Z08_23970</name>
</gene>
<sequence>MTVALVTDSTASLTPEVAGECGVSVVPVQVVIDDVSYDEGADEASPACVAAALREKRSVSTSRPAPAVFADLYRRLADEGADEILSVHLSSEVSGTFESAQVAARHAPVPVTCVDTRQVGFGTGYAVESAAAVLAAGGSRAEAARAARERAAAVTSVLYVDTLEYLRRGGRIGGAAAVFGGALAVKPLLAIENGVITTLEKVRTSGRAISRLEELAVAAAGDQQVDVTVAHLASEERAGALAASLADRLEKQLDGREVRCGELGAVLGAHVGPGMLAICVAPLVPTV</sequence>
<proteinExistence type="predicted"/>
<protein>
    <submittedName>
        <fullName evidence="2">DegV family protein</fullName>
    </submittedName>
</protein>
<dbReference type="InterPro" id="IPR050270">
    <property type="entry name" value="DegV_domain_contain"/>
</dbReference>
<dbReference type="Pfam" id="PF02645">
    <property type="entry name" value="DegV"/>
    <property type="match status" value="1"/>
</dbReference>
<keyword evidence="3" id="KW-1185">Reference proteome</keyword>
<comment type="caution">
    <text evidence="2">The sequence shown here is derived from an EMBL/GenBank/DDBJ whole genome shotgun (WGS) entry which is preliminary data.</text>
</comment>
<dbReference type="RefSeq" id="WP_118927806.1">
    <property type="nucleotide sequence ID" value="NZ_QXGH01000031.1"/>
</dbReference>
<reference evidence="2 3" key="1">
    <citation type="submission" date="2018-09" db="EMBL/GenBank/DDBJ databases">
        <title>Genome sequencing of Nocardioides immobilis CCTCC AB 2017083 for comparison to Nocardioides silvaticus.</title>
        <authorList>
            <person name="Li C."/>
            <person name="Wang G."/>
        </authorList>
    </citation>
    <scope>NUCLEOTIDE SEQUENCE [LARGE SCALE GENOMIC DNA]</scope>
    <source>
        <strain evidence="2 3">CCTCC AB 2017083</strain>
    </source>
</reference>